<feature type="region of interest" description="Disordered" evidence="1">
    <location>
        <begin position="1"/>
        <end position="28"/>
    </location>
</feature>
<feature type="region of interest" description="Disordered" evidence="1">
    <location>
        <begin position="725"/>
        <end position="796"/>
    </location>
</feature>
<sequence length="1400" mass="152712">MLSIENPPLDPPFPCQLKSGSDDIEKAPHKLPLPEVDLLKQPPLDENHHTPPKFSIRDYVFSARSKDIKKNWPFSLKNLQLCLKHGVKDPLPPFQHLDTVNPSLIRCTDETTLAEEHNTSKFDGEPYGSNHHVLLESYNDSQSSHLAVNYIENSSCRSGGENENDFPSTNSVSQFEIESVPINNPSKSLLETDTSVEASAEVQAIIPLKPPTTENTIRSSGSGKKCRLIAKFGANSDHSLTEDIASNCTIVSESMASKVCPVCKTFSSSSNTTLNAHIDQCLSVESTPKWTADSKITRHRIKPRKTRFMVDVYATAKHCTLEELDRRNGTNWALVSSLLVQNSEKLEASNEGKKQIRISPVHPEDDADVGSVYIDADGTKVRILSKFNEATPISKVGEDLERKKSLKGGKGSKFFSSKKKRRHALKHLRYLKQPTQSRKTFSGKANALKVVGDPEGYCALEGSFKDEECWIHNQINSGGSGNLGKQVCCKRTSLARKAKCQDIHQPLFCKWHVSQDLPAQSDISGFGDHVVKRNGVHKFKNLSENLFSSPDICEGTEKPLYESRAIDRGEHSPGRKRVRSPLIGAKSAIKVKRSSPAVKQNTNQMNKDGHYTHEGPVLRPSKSTANHASSLSNKAVGIDATSDPDSHLYSSPRPAFSACGFPSKVIRFPTWKKNSLPISSRSLVVDSTSKKSQLHSLAENEMDEEPEAWDCEVEQRQRKSVSAYRRDETMALKSSEPASCYSDHDSGDNADSSVRTDGDILGKVDGLESAEEMVTSPSKSSETKFHKLGDPSKSRSSCLQTLEEYNRSLSGEEVLPDTIGASFIDGQEIFSADEVGLDMIENATMAMGAELMDSEAAQGGSFPEVDPIPIPGPPGSFLPSPRGISSDDFPGNSSLTTSRVQSSQDHFDLVDGDSSDSPISAASTISNPMAAISDLRYSESLTSVGAPAVEEMNKTGLSGTNMEPSMENAVVVTQTSTVPERNFDGEKNKIHRIFVEKRPFIFKNDDQPCCCQRKEKSSQGVALNYHQSPPIKRRAMASLKMPATEMPIGVGPNNRPNNLDLSPEAFSLSSSTSSGPQKLVLPASPTARKRCMDAGVKYSGRANCDSASPSSNPVLRLMGKNLMVVNKEEDPSVPVGQAQLCGPSNCLISQFPTSGICQGIICNQVCQSFHPVQDSSTFGQHPHSMVGASNSYGYHAPVGTSQKPQIPVAMFQDQCVEQGFTSSMEPYMFKSNYNSPTRQNRPKAKLVLPSPSAADKVSTLDCQQRCAESTASVKEIIVLDDAQESETSMTADIAKHYEGLRGSQVMLRGISTPIVTGYGLRHAHPFSCYRSEEYPFFGQPQVGPNTNVHSVLSGQANTSPIRWGCTTSEGSRVLHGTPFVAPLSSAGHLRRSLYYSPSLS</sequence>
<feature type="compositionally biased region" description="Polar residues" evidence="1">
    <location>
        <begin position="597"/>
        <end position="606"/>
    </location>
</feature>
<evidence type="ECO:0000313" key="2">
    <source>
        <dbReference type="EMBL" id="GKV36454.1"/>
    </source>
</evidence>
<dbReference type="EMBL" id="BPVZ01000116">
    <property type="protein sequence ID" value="GKV36454.1"/>
    <property type="molecule type" value="Genomic_DNA"/>
</dbReference>
<dbReference type="PANTHER" id="PTHR35767">
    <property type="entry name" value="HAPLESS PROTEIN"/>
    <property type="match status" value="1"/>
</dbReference>
<feature type="compositionally biased region" description="Basic and acidic residues" evidence="1">
    <location>
        <begin position="781"/>
        <end position="793"/>
    </location>
</feature>
<organism evidence="2 3">
    <name type="scientific">Rubroshorea leprosula</name>
    <dbReference type="NCBI Taxonomy" id="152421"/>
    <lineage>
        <taxon>Eukaryota</taxon>
        <taxon>Viridiplantae</taxon>
        <taxon>Streptophyta</taxon>
        <taxon>Embryophyta</taxon>
        <taxon>Tracheophyta</taxon>
        <taxon>Spermatophyta</taxon>
        <taxon>Magnoliopsida</taxon>
        <taxon>eudicotyledons</taxon>
        <taxon>Gunneridae</taxon>
        <taxon>Pentapetalae</taxon>
        <taxon>rosids</taxon>
        <taxon>malvids</taxon>
        <taxon>Malvales</taxon>
        <taxon>Dipterocarpaceae</taxon>
        <taxon>Rubroshorea</taxon>
    </lineage>
</organism>
<feature type="compositionally biased region" description="Polar residues" evidence="1">
    <location>
        <begin position="621"/>
        <end position="630"/>
    </location>
</feature>
<evidence type="ECO:0000256" key="1">
    <source>
        <dbReference type="SAM" id="MobiDB-lite"/>
    </source>
</evidence>
<feature type="compositionally biased region" description="Basic and acidic residues" evidence="1">
    <location>
        <begin position="754"/>
        <end position="766"/>
    </location>
</feature>
<dbReference type="PANTHER" id="PTHR35767:SF1">
    <property type="entry name" value="HAPLESS PROTEIN"/>
    <property type="match status" value="1"/>
</dbReference>
<proteinExistence type="predicted"/>
<protein>
    <submittedName>
        <fullName evidence="2">Uncharacterized protein</fullName>
    </submittedName>
</protein>
<reference evidence="2 3" key="1">
    <citation type="journal article" date="2021" name="Commun. Biol.">
        <title>The genome of Shorea leprosula (Dipterocarpaceae) highlights the ecological relevance of drought in aseasonal tropical rainforests.</title>
        <authorList>
            <person name="Ng K.K.S."/>
            <person name="Kobayashi M.J."/>
            <person name="Fawcett J.A."/>
            <person name="Hatakeyama M."/>
            <person name="Paape T."/>
            <person name="Ng C.H."/>
            <person name="Ang C.C."/>
            <person name="Tnah L.H."/>
            <person name="Lee C.T."/>
            <person name="Nishiyama T."/>
            <person name="Sese J."/>
            <person name="O'Brien M.J."/>
            <person name="Copetti D."/>
            <person name="Mohd Noor M.I."/>
            <person name="Ong R.C."/>
            <person name="Putra M."/>
            <person name="Sireger I.Z."/>
            <person name="Indrioko S."/>
            <person name="Kosugi Y."/>
            <person name="Izuno A."/>
            <person name="Isagi Y."/>
            <person name="Lee S.L."/>
            <person name="Shimizu K.K."/>
        </authorList>
    </citation>
    <scope>NUCLEOTIDE SEQUENCE [LARGE SCALE GENOMIC DNA]</scope>
    <source>
        <strain evidence="2">214</strain>
    </source>
</reference>
<dbReference type="Gene3D" id="3.30.160.60">
    <property type="entry name" value="Classic Zinc Finger"/>
    <property type="match status" value="1"/>
</dbReference>
<feature type="compositionally biased region" description="Polar residues" evidence="1">
    <location>
        <begin position="891"/>
        <end position="904"/>
    </location>
</feature>
<feature type="region of interest" description="Disordered" evidence="1">
    <location>
        <begin position="593"/>
        <end position="630"/>
    </location>
</feature>
<keyword evidence="3" id="KW-1185">Reference proteome</keyword>
<dbReference type="Proteomes" id="UP001054252">
    <property type="component" value="Unassembled WGS sequence"/>
</dbReference>
<accession>A0AAV5LGP1</accession>
<name>A0AAV5LGP1_9ROSI</name>
<comment type="caution">
    <text evidence="2">The sequence shown here is derived from an EMBL/GenBank/DDBJ whole genome shotgun (WGS) entry which is preliminary data.</text>
</comment>
<feature type="region of interest" description="Disordered" evidence="1">
    <location>
        <begin position="868"/>
        <end position="922"/>
    </location>
</feature>
<evidence type="ECO:0000313" key="3">
    <source>
        <dbReference type="Proteomes" id="UP001054252"/>
    </source>
</evidence>
<gene>
    <name evidence="2" type="ORF">SLEP1_g44583</name>
</gene>